<keyword evidence="2" id="KW-1185">Reference proteome</keyword>
<proteinExistence type="predicted"/>
<name>A0A1I3TDW5_HALDA</name>
<gene>
    <name evidence="1" type="ORF">SAMN04487936_103300</name>
</gene>
<dbReference type="AlphaFoldDB" id="A0A1I3TDW5"/>
<dbReference type="RefSeq" id="WP_167360043.1">
    <property type="nucleotide sequence ID" value="NZ_FOSB01000003.1"/>
</dbReference>
<accession>A0A1I3TDW5</accession>
<evidence type="ECO:0000313" key="2">
    <source>
        <dbReference type="Proteomes" id="UP000183557"/>
    </source>
</evidence>
<dbReference type="Proteomes" id="UP000183557">
    <property type="component" value="Unassembled WGS sequence"/>
</dbReference>
<reference evidence="2" key="1">
    <citation type="submission" date="2016-10" db="EMBL/GenBank/DDBJ databases">
        <authorList>
            <person name="Varghese N."/>
            <person name="Submissions S."/>
        </authorList>
    </citation>
    <scope>NUCLEOTIDE SEQUENCE [LARGE SCALE GENOMIC DNA]</scope>
    <source>
        <strain evidence="2">CGMCC 1.3704</strain>
    </source>
</reference>
<organism evidence="1 2">
    <name type="scientific">Halobacillus dabanensis</name>
    <dbReference type="NCBI Taxonomy" id="240302"/>
    <lineage>
        <taxon>Bacteria</taxon>
        <taxon>Bacillati</taxon>
        <taxon>Bacillota</taxon>
        <taxon>Bacilli</taxon>
        <taxon>Bacillales</taxon>
        <taxon>Bacillaceae</taxon>
        <taxon>Halobacillus</taxon>
    </lineage>
</organism>
<sequence>MREPFNDVIDHKQTVEGYPTGRRRKLPIKVRSFIPMLSIGLIGNMFL</sequence>
<evidence type="ECO:0000313" key="1">
    <source>
        <dbReference type="EMBL" id="SFJ67876.1"/>
    </source>
</evidence>
<dbReference type="EMBL" id="FOSB01000003">
    <property type="protein sequence ID" value="SFJ67876.1"/>
    <property type="molecule type" value="Genomic_DNA"/>
</dbReference>
<protein>
    <submittedName>
        <fullName evidence="1">Uncharacterized protein</fullName>
    </submittedName>
</protein>